<name>A0A166EFN8_9AGAM</name>
<reference evidence="1 2" key="1">
    <citation type="journal article" date="2016" name="Mol. Biol. Evol.">
        <title>Comparative Genomics of Early-Diverging Mushroom-Forming Fungi Provides Insights into the Origins of Lignocellulose Decay Capabilities.</title>
        <authorList>
            <person name="Nagy L.G."/>
            <person name="Riley R."/>
            <person name="Tritt A."/>
            <person name="Adam C."/>
            <person name="Daum C."/>
            <person name="Floudas D."/>
            <person name="Sun H."/>
            <person name="Yadav J.S."/>
            <person name="Pangilinan J."/>
            <person name="Larsson K.H."/>
            <person name="Matsuura K."/>
            <person name="Barry K."/>
            <person name="Labutti K."/>
            <person name="Kuo R."/>
            <person name="Ohm R.A."/>
            <person name="Bhattacharya S.S."/>
            <person name="Shirouzu T."/>
            <person name="Yoshinaga Y."/>
            <person name="Martin F.M."/>
            <person name="Grigoriev I.V."/>
            <person name="Hibbett D.S."/>
        </authorList>
    </citation>
    <scope>NUCLEOTIDE SEQUENCE [LARGE SCALE GENOMIC DNA]</scope>
    <source>
        <strain evidence="1 2">CBS 109695</strain>
    </source>
</reference>
<sequence length="93" mass="10788">MRKLKLNGHPPPETRMCTGQVGGIPVPIAVRPHVHSLHVRAVDLPNSNYRVYPIRHWPIVRIHLHIRVPCLRLPPHRRLRHGCHLSPRDIRGQ</sequence>
<organism evidence="1 2">
    <name type="scientific">Athelia psychrophila</name>
    <dbReference type="NCBI Taxonomy" id="1759441"/>
    <lineage>
        <taxon>Eukaryota</taxon>
        <taxon>Fungi</taxon>
        <taxon>Dikarya</taxon>
        <taxon>Basidiomycota</taxon>
        <taxon>Agaricomycotina</taxon>
        <taxon>Agaricomycetes</taxon>
        <taxon>Agaricomycetidae</taxon>
        <taxon>Atheliales</taxon>
        <taxon>Atheliaceae</taxon>
        <taxon>Athelia</taxon>
    </lineage>
</organism>
<accession>A0A166EFN8</accession>
<keyword evidence="2" id="KW-1185">Reference proteome</keyword>
<gene>
    <name evidence="1" type="ORF">FIBSPDRAFT_76636</name>
</gene>
<dbReference type="Proteomes" id="UP000076532">
    <property type="component" value="Unassembled WGS sequence"/>
</dbReference>
<evidence type="ECO:0000313" key="1">
    <source>
        <dbReference type="EMBL" id="KZP15718.1"/>
    </source>
</evidence>
<protein>
    <submittedName>
        <fullName evidence="1">Uncharacterized protein</fullName>
    </submittedName>
</protein>
<proteinExistence type="predicted"/>
<evidence type="ECO:0000313" key="2">
    <source>
        <dbReference type="Proteomes" id="UP000076532"/>
    </source>
</evidence>
<dbReference type="EMBL" id="KV417601">
    <property type="protein sequence ID" value="KZP15718.1"/>
    <property type="molecule type" value="Genomic_DNA"/>
</dbReference>
<dbReference type="AlphaFoldDB" id="A0A166EFN8"/>